<reference evidence="2 3" key="1">
    <citation type="journal article" date="2013" name="PLoS Genet.">
        <title>Comparative genome structure, secondary metabolite, and effector coding capacity across Cochliobolus pathogens.</title>
        <authorList>
            <person name="Condon B.J."/>
            <person name="Leng Y."/>
            <person name="Wu D."/>
            <person name="Bushley K.E."/>
            <person name="Ohm R.A."/>
            <person name="Otillar R."/>
            <person name="Martin J."/>
            <person name="Schackwitz W."/>
            <person name="Grimwood J."/>
            <person name="MohdZainudin N."/>
            <person name="Xue C."/>
            <person name="Wang R."/>
            <person name="Manning V.A."/>
            <person name="Dhillon B."/>
            <person name="Tu Z.J."/>
            <person name="Steffenson B.J."/>
            <person name="Salamov A."/>
            <person name="Sun H."/>
            <person name="Lowry S."/>
            <person name="LaButti K."/>
            <person name="Han J."/>
            <person name="Copeland A."/>
            <person name="Lindquist E."/>
            <person name="Barry K."/>
            <person name="Schmutz J."/>
            <person name="Baker S.E."/>
            <person name="Ciuffetti L.M."/>
            <person name="Grigoriev I.V."/>
            <person name="Zhong S."/>
            <person name="Turgeon B.G."/>
        </authorList>
    </citation>
    <scope>NUCLEOTIDE SEQUENCE [LARGE SCALE GENOMIC DNA]</scope>
    <source>
        <strain evidence="2 3">26-R-13</strain>
    </source>
</reference>
<evidence type="ECO:0000256" key="1">
    <source>
        <dbReference type="SAM" id="MobiDB-lite"/>
    </source>
</evidence>
<organism evidence="2 3">
    <name type="scientific">Cochliobolus carbonum (strain 26-R-13)</name>
    <name type="common">Maize leaf spot fungus</name>
    <name type="synonym">Bipolaris zeicola</name>
    <dbReference type="NCBI Taxonomy" id="930089"/>
    <lineage>
        <taxon>Eukaryota</taxon>
        <taxon>Fungi</taxon>
        <taxon>Dikarya</taxon>
        <taxon>Ascomycota</taxon>
        <taxon>Pezizomycotina</taxon>
        <taxon>Dothideomycetes</taxon>
        <taxon>Pleosporomycetidae</taxon>
        <taxon>Pleosporales</taxon>
        <taxon>Pleosporineae</taxon>
        <taxon>Pleosporaceae</taxon>
        <taxon>Bipolaris</taxon>
    </lineage>
</organism>
<accession>W6XXH3</accession>
<evidence type="ECO:0000313" key="3">
    <source>
        <dbReference type="Proteomes" id="UP000053841"/>
    </source>
</evidence>
<feature type="region of interest" description="Disordered" evidence="1">
    <location>
        <begin position="178"/>
        <end position="216"/>
    </location>
</feature>
<feature type="region of interest" description="Disordered" evidence="1">
    <location>
        <begin position="336"/>
        <end position="363"/>
    </location>
</feature>
<dbReference type="GeneID" id="19150940"/>
<name>W6XXH3_COCC2</name>
<feature type="compositionally biased region" description="Polar residues" evidence="1">
    <location>
        <begin position="336"/>
        <end position="347"/>
    </location>
</feature>
<keyword evidence="3" id="KW-1185">Reference proteome</keyword>
<protein>
    <submittedName>
        <fullName evidence="2">Uncharacterized protein</fullName>
    </submittedName>
</protein>
<dbReference type="KEGG" id="bze:COCCADRAFT_7920"/>
<feature type="region of interest" description="Disordered" evidence="1">
    <location>
        <begin position="86"/>
        <end position="107"/>
    </location>
</feature>
<evidence type="ECO:0000313" key="2">
    <source>
        <dbReference type="EMBL" id="EUC29970.1"/>
    </source>
</evidence>
<dbReference type="RefSeq" id="XP_007715728.1">
    <property type="nucleotide sequence ID" value="XM_007717538.1"/>
</dbReference>
<dbReference type="eggNOG" id="ENOG502R8N6">
    <property type="taxonomic scope" value="Eukaryota"/>
</dbReference>
<dbReference type="HOGENOM" id="CLU_762880_0_0_1"/>
<feature type="compositionally biased region" description="Polar residues" evidence="1">
    <location>
        <begin position="92"/>
        <end position="107"/>
    </location>
</feature>
<feature type="compositionally biased region" description="Basic and acidic residues" evidence="1">
    <location>
        <begin position="189"/>
        <end position="200"/>
    </location>
</feature>
<dbReference type="AlphaFoldDB" id="W6XXH3"/>
<dbReference type="EMBL" id="KI964721">
    <property type="protein sequence ID" value="EUC29970.1"/>
    <property type="molecule type" value="Genomic_DNA"/>
</dbReference>
<dbReference type="OrthoDB" id="3794485at2759"/>
<dbReference type="Proteomes" id="UP000053841">
    <property type="component" value="Unassembled WGS sequence"/>
</dbReference>
<proteinExistence type="predicted"/>
<gene>
    <name evidence="2" type="ORF">COCCADRAFT_7920</name>
</gene>
<feature type="compositionally biased region" description="Polar residues" evidence="1">
    <location>
        <begin position="201"/>
        <end position="216"/>
    </location>
</feature>
<dbReference type="STRING" id="930089.W6XXH3"/>
<sequence length="363" mass="40473">MDLIDREYPTSDDKPPWYGMIFKQSVYSDAMLESLKRRYPEGANLRERKHMAAIDFLQQELKNMQASEAALISKTRPTNLMPEVASHDCQHQRTGSPPYSPTAQLSPPNITDGYHGRRSPTNKVFLEQPPTVPSNASGREIVFSIANRPLVQRQRRKKMTASEKISYKQMRKIGACDSCKRQKAKCRHVGGERDRYRDSRGASSTPQRNTRPISDSATLTANATNEHKPQAQAPQHLRELSYELKPSLQTVSIATPVTVSGSPSPHWAQDMQEGAQSELSGYVPAPATLNSYSAYSNVTFESTIDPQLLKMDYHGPAVFTEASGFFPMSLTPGTTTSGSFYSKNTPEFWSPVQGYRPDENPPG</sequence>